<name>A0A1G1VT57_9BACT</name>
<proteinExistence type="predicted"/>
<dbReference type="SUPFAM" id="SSF48371">
    <property type="entry name" value="ARM repeat"/>
    <property type="match status" value="1"/>
</dbReference>
<evidence type="ECO:0000313" key="1">
    <source>
        <dbReference type="EMBL" id="OGY18591.1"/>
    </source>
</evidence>
<dbReference type="EMBL" id="MHCJ01000003">
    <property type="protein sequence ID" value="OGY18591.1"/>
    <property type="molecule type" value="Genomic_DNA"/>
</dbReference>
<dbReference type="InterPro" id="IPR014825">
    <property type="entry name" value="DNA_alkylation"/>
</dbReference>
<organism evidence="1 2">
    <name type="scientific">Candidatus Chisholmbacteria bacterium RIFCSPHIGHO2_01_FULL_52_32</name>
    <dbReference type="NCBI Taxonomy" id="1797591"/>
    <lineage>
        <taxon>Bacteria</taxon>
        <taxon>Candidatus Chisholmiibacteriota</taxon>
    </lineage>
</organism>
<dbReference type="Gene3D" id="1.25.10.90">
    <property type="match status" value="1"/>
</dbReference>
<evidence type="ECO:0000313" key="2">
    <source>
        <dbReference type="Proteomes" id="UP000179233"/>
    </source>
</evidence>
<dbReference type="PANTHER" id="PTHR34070">
    <property type="entry name" value="ARMADILLO-TYPE FOLD"/>
    <property type="match status" value="1"/>
</dbReference>
<comment type="caution">
    <text evidence="1">The sequence shown here is derived from an EMBL/GenBank/DDBJ whole genome shotgun (WGS) entry which is preliminary data.</text>
</comment>
<sequence length="241" mass="28853">MNIVEEIVWFRQELKRQVNPKRAEGEKKYLKSPWKFYGVDMSRRRVIVNQWFKDHPKIEIPELEKLAEKLWDSQWHDEKTIAIMILAEKKKHLTVSHMPFIEIMIKEATGWDHLDEIAAHLVGAMIENDPKAIRYLSKWATSKNFWVRRASLLSQILLFRKGKGDHALFFKLAVPMFEEGKTWSKEERFFIRKAIGWTLRELCKSRPEEVVRFIKKYKEKMSGLTFREGSRNLPRKLQQQL</sequence>
<reference evidence="1 2" key="1">
    <citation type="journal article" date="2016" name="Nat. Commun.">
        <title>Thousands of microbial genomes shed light on interconnected biogeochemical processes in an aquifer system.</title>
        <authorList>
            <person name="Anantharaman K."/>
            <person name="Brown C.T."/>
            <person name="Hug L.A."/>
            <person name="Sharon I."/>
            <person name="Castelle C.J."/>
            <person name="Probst A.J."/>
            <person name="Thomas B.C."/>
            <person name="Singh A."/>
            <person name="Wilkins M.J."/>
            <person name="Karaoz U."/>
            <person name="Brodie E.L."/>
            <person name="Williams K.H."/>
            <person name="Hubbard S.S."/>
            <person name="Banfield J.F."/>
        </authorList>
    </citation>
    <scope>NUCLEOTIDE SEQUENCE [LARGE SCALE GENOMIC DNA]</scope>
</reference>
<dbReference type="InterPro" id="IPR016024">
    <property type="entry name" value="ARM-type_fold"/>
</dbReference>
<dbReference type="PANTHER" id="PTHR34070:SF1">
    <property type="entry name" value="DNA ALKYLATION REPAIR PROTEIN"/>
    <property type="match status" value="1"/>
</dbReference>
<evidence type="ECO:0008006" key="3">
    <source>
        <dbReference type="Google" id="ProtNLM"/>
    </source>
</evidence>
<accession>A0A1G1VT57</accession>
<dbReference type="Pfam" id="PF08713">
    <property type="entry name" value="DNA_alkylation"/>
    <property type="match status" value="1"/>
</dbReference>
<dbReference type="AlphaFoldDB" id="A0A1G1VT57"/>
<dbReference type="Proteomes" id="UP000179233">
    <property type="component" value="Unassembled WGS sequence"/>
</dbReference>
<protein>
    <recommendedName>
        <fullName evidence="3">DNA alkylation repair protein</fullName>
    </recommendedName>
</protein>
<gene>
    <name evidence="1" type="ORF">A2786_03780</name>
</gene>